<dbReference type="GO" id="GO:0003676">
    <property type="term" value="F:nucleic acid binding"/>
    <property type="evidence" value="ECO:0007669"/>
    <property type="project" value="InterPro"/>
</dbReference>
<name>A0A1I2CE43_9BURK</name>
<evidence type="ECO:0000313" key="2">
    <source>
        <dbReference type="EMBL" id="SFE66518.1"/>
    </source>
</evidence>
<sequence>MSITATPPASPSASATLSSSRATLLPRQLLVAPDLNDPAPLVLYHGRCADGFGAALAAWNYYGGAVECVGLSHGQASTLDDLPPVQGRAVYILDFAFAPELLGAIDQQAAKLVLLDHHKSAAEQLTGFACRCGVVHFDMTRSGARLAWDFFHPEAPLPDLVRFIEDRDLWAWKYPETAGYVAALDMEPFDFARWQQLAAFTPEETAAFVARGQAMDEKFRNLAQDVAGGAQPLVFNGEAGLMVNAPGAFHSLVGELLSAQSGTFALMWTVGKDGKVKVGLRSQRGYDCSVLAVAMGGGGHAQACGFRMGADRLPELLSGQFTA</sequence>
<dbReference type="PANTHER" id="PTHR46922">
    <property type="entry name" value="DHHA1 DOMAIN PROTEIN"/>
    <property type="match status" value="1"/>
</dbReference>
<dbReference type="Pfam" id="PF02272">
    <property type="entry name" value="DHHA1"/>
    <property type="match status" value="1"/>
</dbReference>
<proteinExistence type="predicted"/>
<evidence type="ECO:0000313" key="3">
    <source>
        <dbReference type="Proteomes" id="UP000199119"/>
    </source>
</evidence>
<keyword evidence="3" id="KW-1185">Reference proteome</keyword>
<organism evidence="2 3">
    <name type="scientific">Paracidovorax wautersii</name>
    <dbReference type="NCBI Taxonomy" id="1177982"/>
    <lineage>
        <taxon>Bacteria</taxon>
        <taxon>Pseudomonadati</taxon>
        <taxon>Pseudomonadota</taxon>
        <taxon>Betaproteobacteria</taxon>
        <taxon>Burkholderiales</taxon>
        <taxon>Comamonadaceae</taxon>
        <taxon>Paracidovorax</taxon>
    </lineage>
</organism>
<dbReference type="RefSeq" id="WP_092938982.1">
    <property type="nucleotide sequence ID" value="NZ_FONX01000004.1"/>
</dbReference>
<dbReference type="InterPro" id="IPR003156">
    <property type="entry name" value="DHHA1_dom"/>
</dbReference>
<dbReference type="EMBL" id="FONX01000004">
    <property type="protein sequence ID" value="SFE66518.1"/>
    <property type="molecule type" value="Genomic_DNA"/>
</dbReference>
<dbReference type="OrthoDB" id="10630at2"/>
<dbReference type="Proteomes" id="UP000199119">
    <property type="component" value="Unassembled WGS sequence"/>
</dbReference>
<evidence type="ECO:0000259" key="1">
    <source>
        <dbReference type="Pfam" id="PF02272"/>
    </source>
</evidence>
<dbReference type="Gene3D" id="3.10.310.30">
    <property type="match status" value="1"/>
</dbReference>
<dbReference type="PANTHER" id="PTHR46922:SF4">
    <property type="entry name" value="DHHA1 DOMAIN PROTEIN"/>
    <property type="match status" value="1"/>
</dbReference>
<feature type="domain" description="DHHA1" evidence="1">
    <location>
        <begin position="247"/>
        <end position="317"/>
    </location>
</feature>
<dbReference type="AlphaFoldDB" id="A0A1I2CE43"/>
<accession>A0A1I2CE43</accession>
<dbReference type="InterPro" id="IPR038763">
    <property type="entry name" value="DHH_sf"/>
</dbReference>
<reference evidence="3" key="1">
    <citation type="submission" date="2016-10" db="EMBL/GenBank/DDBJ databases">
        <authorList>
            <person name="Varghese N."/>
            <person name="Submissions S."/>
        </authorList>
    </citation>
    <scope>NUCLEOTIDE SEQUENCE [LARGE SCALE GENOMIC DNA]</scope>
    <source>
        <strain evidence="3">DSM 27981</strain>
    </source>
</reference>
<protein>
    <submittedName>
        <fullName evidence="2">Oligoribonuclease NrnB or cAMP/cGMP phosphodiesterase, DHH superfamily</fullName>
    </submittedName>
</protein>
<dbReference type="STRING" id="1177982.SAMN04489711_10432"/>
<dbReference type="SUPFAM" id="SSF64182">
    <property type="entry name" value="DHH phosphoesterases"/>
    <property type="match status" value="1"/>
</dbReference>
<gene>
    <name evidence="2" type="ORF">SAMN04489711_10432</name>
</gene>